<feature type="repeat" description="TPR" evidence="3">
    <location>
        <begin position="28"/>
        <end position="61"/>
    </location>
</feature>
<dbReference type="SUPFAM" id="SSF101898">
    <property type="entry name" value="NHL repeat"/>
    <property type="match status" value="1"/>
</dbReference>
<keyword evidence="5" id="KW-0732">Signal</keyword>
<evidence type="ECO:0000256" key="5">
    <source>
        <dbReference type="SAM" id="SignalP"/>
    </source>
</evidence>
<feature type="repeat" description="TPR" evidence="3">
    <location>
        <begin position="62"/>
        <end position="95"/>
    </location>
</feature>
<dbReference type="PANTHER" id="PTHR44943:SF8">
    <property type="entry name" value="TPR REPEAT-CONTAINING PROTEIN MJ0263"/>
    <property type="match status" value="1"/>
</dbReference>
<feature type="signal peptide" evidence="5">
    <location>
        <begin position="1"/>
        <end position="20"/>
    </location>
</feature>
<organism evidence="6 7">
    <name type="scientific">Candidatus Scatousia excrementipullorum</name>
    <dbReference type="NCBI Taxonomy" id="2840936"/>
    <lineage>
        <taxon>Bacteria</taxon>
        <taxon>Candidatus Scatousia</taxon>
    </lineage>
</organism>
<dbReference type="SMART" id="SM00028">
    <property type="entry name" value="TPR"/>
    <property type="match status" value="2"/>
</dbReference>
<evidence type="ECO:0000256" key="4">
    <source>
        <dbReference type="SAM" id="Coils"/>
    </source>
</evidence>
<protein>
    <submittedName>
        <fullName evidence="6">Tetratricopeptide repeat protein</fullName>
    </submittedName>
</protein>
<dbReference type="Gene3D" id="1.25.40.10">
    <property type="entry name" value="Tetratricopeptide repeat domain"/>
    <property type="match status" value="1"/>
</dbReference>
<dbReference type="Gene3D" id="2.120.10.30">
    <property type="entry name" value="TolB, C-terminal domain"/>
    <property type="match status" value="1"/>
</dbReference>
<evidence type="ECO:0000256" key="1">
    <source>
        <dbReference type="ARBA" id="ARBA00022737"/>
    </source>
</evidence>
<dbReference type="InterPro" id="IPR011990">
    <property type="entry name" value="TPR-like_helical_dom_sf"/>
</dbReference>
<name>A0A9D9DN90_9BACT</name>
<dbReference type="PROSITE" id="PS50005">
    <property type="entry name" value="TPR"/>
    <property type="match status" value="2"/>
</dbReference>
<sequence length="287" mass="31480">MKKLLITLLIIVSAAGSVFAADTTSTQAKLQYNKGVDFYRLGEYDKSITAFRQAIAIDPNYTDAYYNLGSILEFIKQDEAALTVFKQIIVRNPTDYESVYKAAEISARLGKTDAAKQYLSIIPQSHIIYSKAQALARSLNTDIQTIKQQQKQATAKQAAEKKTASTPVTQNGIFQNLGSPTGVATDSKGNLFVAGFSDNAVYKIAPDGSRKLYVKDARIKGPIGIDIDEQNNLYLANYNADNVLKISNSGQISVLIASVKKPYCIHIKDNNLFVSSQGTNSVIRYKL</sequence>
<dbReference type="EMBL" id="JADIND010000080">
    <property type="protein sequence ID" value="MBO8430481.1"/>
    <property type="molecule type" value="Genomic_DNA"/>
</dbReference>
<keyword evidence="4" id="KW-0175">Coiled coil</keyword>
<evidence type="ECO:0000256" key="2">
    <source>
        <dbReference type="ARBA" id="ARBA00022803"/>
    </source>
</evidence>
<proteinExistence type="predicted"/>
<dbReference type="InterPro" id="IPR051685">
    <property type="entry name" value="Ycf3/AcsC/BcsC/TPR_MFPF"/>
</dbReference>
<evidence type="ECO:0000313" key="7">
    <source>
        <dbReference type="Proteomes" id="UP000823632"/>
    </source>
</evidence>
<keyword evidence="1" id="KW-0677">Repeat</keyword>
<reference evidence="6" key="2">
    <citation type="journal article" date="2021" name="PeerJ">
        <title>Extensive microbial diversity within the chicken gut microbiome revealed by metagenomics and culture.</title>
        <authorList>
            <person name="Gilroy R."/>
            <person name="Ravi A."/>
            <person name="Getino M."/>
            <person name="Pursley I."/>
            <person name="Horton D.L."/>
            <person name="Alikhan N.F."/>
            <person name="Baker D."/>
            <person name="Gharbi K."/>
            <person name="Hall N."/>
            <person name="Watson M."/>
            <person name="Adriaenssens E.M."/>
            <person name="Foster-Nyarko E."/>
            <person name="Jarju S."/>
            <person name="Secka A."/>
            <person name="Antonio M."/>
            <person name="Oren A."/>
            <person name="Chaudhuri R.R."/>
            <person name="La Ragione R."/>
            <person name="Hildebrand F."/>
            <person name="Pallen M.J."/>
        </authorList>
    </citation>
    <scope>NUCLEOTIDE SEQUENCE</scope>
    <source>
        <strain evidence="6">10192</strain>
    </source>
</reference>
<evidence type="ECO:0000313" key="6">
    <source>
        <dbReference type="EMBL" id="MBO8430481.1"/>
    </source>
</evidence>
<dbReference type="InterPro" id="IPR011042">
    <property type="entry name" value="6-blade_b-propeller_TolB-like"/>
</dbReference>
<dbReference type="PROSITE" id="PS50293">
    <property type="entry name" value="TPR_REGION"/>
    <property type="match status" value="1"/>
</dbReference>
<keyword evidence="2 3" id="KW-0802">TPR repeat</keyword>
<reference evidence="6" key="1">
    <citation type="submission" date="2020-10" db="EMBL/GenBank/DDBJ databases">
        <authorList>
            <person name="Gilroy R."/>
        </authorList>
    </citation>
    <scope>NUCLEOTIDE SEQUENCE</scope>
    <source>
        <strain evidence="6">10192</strain>
    </source>
</reference>
<dbReference type="InterPro" id="IPR019734">
    <property type="entry name" value="TPR_rpt"/>
</dbReference>
<gene>
    <name evidence="6" type="ORF">IAC76_03770</name>
</gene>
<evidence type="ECO:0000256" key="3">
    <source>
        <dbReference type="PROSITE-ProRule" id="PRU00339"/>
    </source>
</evidence>
<dbReference type="PANTHER" id="PTHR44943">
    <property type="entry name" value="CELLULOSE SYNTHASE OPERON PROTEIN C"/>
    <property type="match status" value="1"/>
</dbReference>
<dbReference type="SUPFAM" id="SSF48452">
    <property type="entry name" value="TPR-like"/>
    <property type="match status" value="1"/>
</dbReference>
<dbReference type="Proteomes" id="UP000823632">
    <property type="component" value="Unassembled WGS sequence"/>
</dbReference>
<dbReference type="AlphaFoldDB" id="A0A9D9DN90"/>
<accession>A0A9D9DN90</accession>
<feature type="chain" id="PRO_5038650713" evidence="5">
    <location>
        <begin position="21"/>
        <end position="287"/>
    </location>
</feature>
<dbReference type="Pfam" id="PF13414">
    <property type="entry name" value="TPR_11"/>
    <property type="match status" value="1"/>
</dbReference>
<comment type="caution">
    <text evidence="6">The sequence shown here is derived from an EMBL/GenBank/DDBJ whole genome shotgun (WGS) entry which is preliminary data.</text>
</comment>
<feature type="coiled-coil region" evidence="4">
    <location>
        <begin position="129"/>
        <end position="156"/>
    </location>
</feature>